<keyword evidence="5" id="KW-0547">Nucleotide-binding</keyword>
<sequence>MCTETELPHDEALNSLGIVVAEVANDFTKTLSLITSYVDMALGEIPKGERAYSDLEHALASSNRMNAMMASIITFNKKTKLPQKEISLNKAIHSVLFYLKDHCPPNINIISEITTADMLVISNETEIFHVINNVCTNSIQAINGEEGEIKIKLDHFTKKSTFYSKKLNLDYKNYARISIKDTGCGMDVNTISHIYDPFFSHADMNSTSGNQAGLGLTIARNIVRSQNGFIHADSSAGKGTTFDICLPLLH</sequence>
<keyword evidence="6" id="KW-0418">Kinase</keyword>
<dbReference type="GO" id="GO:0005524">
    <property type="term" value="F:ATP binding"/>
    <property type="evidence" value="ECO:0007669"/>
    <property type="project" value="UniProtKB-KW"/>
</dbReference>
<dbReference type="EC" id="2.7.13.3" evidence="2"/>
<dbReference type="PANTHER" id="PTHR43065">
    <property type="entry name" value="SENSOR HISTIDINE KINASE"/>
    <property type="match status" value="1"/>
</dbReference>
<comment type="caution">
    <text evidence="10">The sequence shown here is derived from an EMBL/GenBank/DDBJ whole genome shotgun (WGS) entry which is preliminary data.</text>
</comment>
<organism evidence="10 11">
    <name type="scientific">SAR86 cluster bacterium</name>
    <dbReference type="NCBI Taxonomy" id="2030880"/>
    <lineage>
        <taxon>Bacteria</taxon>
        <taxon>Pseudomonadati</taxon>
        <taxon>Pseudomonadota</taxon>
        <taxon>Gammaproteobacteria</taxon>
        <taxon>SAR86 cluster</taxon>
    </lineage>
</organism>
<evidence type="ECO:0000256" key="3">
    <source>
        <dbReference type="ARBA" id="ARBA00022553"/>
    </source>
</evidence>
<dbReference type="AlphaFoldDB" id="A0A2A5CAC9"/>
<dbReference type="InterPro" id="IPR005467">
    <property type="entry name" value="His_kinase_dom"/>
</dbReference>
<evidence type="ECO:0000256" key="7">
    <source>
        <dbReference type="ARBA" id="ARBA00022840"/>
    </source>
</evidence>
<evidence type="ECO:0000256" key="5">
    <source>
        <dbReference type="ARBA" id="ARBA00022741"/>
    </source>
</evidence>
<keyword evidence="8" id="KW-0902">Two-component regulatory system</keyword>
<protein>
    <recommendedName>
        <fullName evidence="2">histidine kinase</fullName>
        <ecNumber evidence="2">2.7.13.3</ecNumber>
    </recommendedName>
</protein>
<dbReference type="SMART" id="SM00387">
    <property type="entry name" value="HATPase_c"/>
    <property type="match status" value="1"/>
</dbReference>
<dbReference type="Gene3D" id="3.30.565.10">
    <property type="entry name" value="Histidine kinase-like ATPase, C-terminal domain"/>
    <property type="match status" value="1"/>
</dbReference>
<dbReference type="PROSITE" id="PS50109">
    <property type="entry name" value="HIS_KIN"/>
    <property type="match status" value="1"/>
</dbReference>
<evidence type="ECO:0000256" key="6">
    <source>
        <dbReference type="ARBA" id="ARBA00022777"/>
    </source>
</evidence>
<evidence type="ECO:0000256" key="2">
    <source>
        <dbReference type="ARBA" id="ARBA00012438"/>
    </source>
</evidence>
<dbReference type="InterPro" id="IPR036890">
    <property type="entry name" value="HATPase_C_sf"/>
</dbReference>
<evidence type="ECO:0000256" key="8">
    <source>
        <dbReference type="ARBA" id="ARBA00023012"/>
    </source>
</evidence>
<accession>A0A2A5CAC9</accession>
<dbReference type="GO" id="GO:0000160">
    <property type="term" value="P:phosphorelay signal transduction system"/>
    <property type="evidence" value="ECO:0007669"/>
    <property type="project" value="UniProtKB-KW"/>
</dbReference>
<dbReference type="EMBL" id="NVWI01000007">
    <property type="protein sequence ID" value="PCJ40809.1"/>
    <property type="molecule type" value="Genomic_DNA"/>
</dbReference>
<keyword evidence="3" id="KW-0597">Phosphoprotein</keyword>
<evidence type="ECO:0000256" key="4">
    <source>
        <dbReference type="ARBA" id="ARBA00022679"/>
    </source>
</evidence>
<keyword evidence="4" id="KW-0808">Transferase</keyword>
<comment type="catalytic activity">
    <reaction evidence="1">
        <text>ATP + protein L-histidine = ADP + protein N-phospho-L-histidine.</text>
        <dbReference type="EC" id="2.7.13.3"/>
    </reaction>
</comment>
<dbReference type="Gene3D" id="1.10.287.130">
    <property type="match status" value="1"/>
</dbReference>
<name>A0A2A5CAC9_9GAMM</name>
<proteinExistence type="predicted"/>
<dbReference type="InterPro" id="IPR004358">
    <property type="entry name" value="Sig_transdc_His_kin-like_C"/>
</dbReference>
<feature type="domain" description="Histidine kinase" evidence="9">
    <location>
        <begin position="22"/>
        <end position="250"/>
    </location>
</feature>
<reference evidence="11" key="1">
    <citation type="submission" date="2017-08" db="EMBL/GenBank/DDBJ databases">
        <title>A dynamic microbial community with high functional redundancy inhabits the cold, oxic subseafloor aquifer.</title>
        <authorList>
            <person name="Tully B.J."/>
            <person name="Wheat C.G."/>
            <person name="Glazer B.T."/>
            <person name="Huber J.A."/>
        </authorList>
    </citation>
    <scope>NUCLEOTIDE SEQUENCE [LARGE SCALE GENOMIC DNA]</scope>
</reference>
<evidence type="ECO:0000256" key="1">
    <source>
        <dbReference type="ARBA" id="ARBA00000085"/>
    </source>
</evidence>
<dbReference type="Pfam" id="PF02518">
    <property type="entry name" value="HATPase_c"/>
    <property type="match status" value="1"/>
</dbReference>
<gene>
    <name evidence="10" type="ORF">COA71_09400</name>
</gene>
<evidence type="ECO:0000259" key="9">
    <source>
        <dbReference type="PROSITE" id="PS50109"/>
    </source>
</evidence>
<dbReference type="SUPFAM" id="SSF55874">
    <property type="entry name" value="ATPase domain of HSP90 chaperone/DNA topoisomerase II/histidine kinase"/>
    <property type="match status" value="1"/>
</dbReference>
<evidence type="ECO:0000313" key="11">
    <source>
        <dbReference type="Proteomes" id="UP000228987"/>
    </source>
</evidence>
<dbReference type="Proteomes" id="UP000228987">
    <property type="component" value="Unassembled WGS sequence"/>
</dbReference>
<keyword evidence="7" id="KW-0067">ATP-binding</keyword>
<dbReference type="PANTHER" id="PTHR43065:SF10">
    <property type="entry name" value="PEROXIDE STRESS-ACTIVATED HISTIDINE KINASE MAK3"/>
    <property type="match status" value="1"/>
</dbReference>
<evidence type="ECO:0000313" key="10">
    <source>
        <dbReference type="EMBL" id="PCJ40809.1"/>
    </source>
</evidence>
<dbReference type="InterPro" id="IPR003594">
    <property type="entry name" value="HATPase_dom"/>
</dbReference>
<dbReference type="GO" id="GO:0004673">
    <property type="term" value="F:protein histidine kinase activity"/>
    <property type="evidence" value="ECO:0007669"/>
    <property type="project" value="UniProtKB-EC"/>
</dbReference>
<dbReference type="PRINTS" id="PR00344">
    <property type="entry name" value="BCTRLSENSOR"/>
</dbReference>